<accession>A0ABR8KEF8</accession>
<proteinExistence type="predicted"/>
<dbReference type="Proteomes" id="UP000637383">
    <property type="component" value="Unassembled WGS sequence"/>
</dbReference>
<gene>
    <name evidence="1" type="ORF">H6H03_26590</name>
</gene>
<keyword evidence="2" id="KW-1185">Reference proteome</keyword>
<reference evidence="1 2" key="1">
    <citation type="journal article" date="2020" name="ISME J.">
        <title>Comparative genomics reveals insights into cyanobacterial evolution and habitat adaptation.</title>
        <authorList>
            <person name="Chen M.Y."/>
            <person name="Teng W.K."/>
            <person name="Zhao L."/>
            <person name="Hu C.X."/>
            <person name="Zhou Y.K."/>
            <person name="Han B.P."/>
            <person name="Song L.R."/>
            <person name="Shu W.S."/>
        </authorList>
    </citation>
    <scope>NUCLEOTIDE SEQUENCE [LARGE SCALE GENOMIC DNA]</scope>
    <source>
        <strain evidence="1 2">FACHB-159</strain>
    </source>
</reference>
<evidence type="ECO:0000313" key="2">
    <source>
        <dbReference type="Proteomes" id="UP000637383"/>
    </source>
</evidence>
<evidence type="ECO:0000313" key="1">
    <source>
        <dbReference type="EMBL" id="MBD2737410.1"/>
    </source>
</evidence>
<organism evidence="1 2">
    <name type="scientific">Nostoc paludosum FACHB-159</name>
    <dbReference type="NCBI Taxonomy" id="2692908"/>
    <lineage>
        <taxon>Bacteria</taxon>
        <taxon>Bacillati</taxon>
        <taxon>Cyanobacteriota</taxon>
        <taxon>Cyanophyceae</taxon>
        <taxon>Nostocales</taxon>
        <taxon>Nostocaceae</taxon>
        <taxon>Nostoc</taxon>
    </lineage>
</organism>
<name>A0ABR8KEF8_9NOSO</name>
<protein>
    <submittedName>
        <fullName evidence="1">Uncharacterized protein</fullName>
    </submittedName>
</protein>
<dbReference type="EMBL" id="JACJTU010000031">
    <property type="protein sequence ID" value="MBD2737410.1"/>
    <property type="molecule type" value="Genomic_DNA"/>
</dbReference>
<comment type="caution">
    <text evidence="1">The sequence shown here is derived from an EMBL/GenBank/DDBJ whole genome shotgun (WGS) entry which is preliminary data.</text>
</comment>
<sequence length="52" mass="5822">MSFPILLIKTQVCLRRHSIGDGLRPTVGDRLQWGVAHRPFTNEPNPSPEPEG</sequence>
<dbReference type="RefSeq" id="WP_190957995.1">
    <property type="nucleotide sequence ID" value="NZ_JACJTU010000031.1"/>
</dbReference>